<dbReference type="RefSeq" id="WP_010740917.1">
    <property type="nucleotide sequence ID" value="NZ_KB946250.1"/>
</dbReference>
<evidence type="ECO:0000313" key="5">
    <source>
        <dbReference type="EMBL" id="EOH77445.1"/>
    </source>
</evidence>
<name>R2R1C0_9ENTE</name>
<evidence type="ECO:0000259" key="4">
    <source>
        <dbReference type="Pfam" id="PF08280"/>
    </source>
</evidence>
<keyword evidence="2" id="KW-0804">Transcription</keyword>
<dbReference type="Proteomes" id="UP000013783">
    <property type="component" value="Unassembled WGS sequence"/>
</dbReference>
<dbReference type="InterPro" id="IPR013199">
    <property type="entry name" value="HTH_Mga_DNA-bd_dom"/>
</dbReference>
<dbReference type="Proteomes" id="UP000014148">
    <property type="component" value="Unassembled WGS sequence"/>
</dbReference>
<proteinExistence type="predicted"/>
<evidence type="ECO:0000256" key="2">
    <source>
        <dbReference type="ARBA" id="ARBA00023163"/>
    </source>
</evidence>
<dbReference type="OrthoDB" id="2194511at2"/>
<dbReference type="InterPro" id="IPR050661">
    <property type="entry name" value="BglG_antiterminators"/>
</dbReference>
<reference evidence="6 8" key="2">
    <citation type="submission" date="2013-03" db="EMBL/GenBank/DDBJ databases">
        <title>The Genome Sequence of Enterococcus malodoratus ATCC_43197 (PacBio/Illumina hybrid assembly).</title>
        <authorList>
            <consortium name="The Broad Institute Genomics Platform"/>
            <consortium name="The Broad Institute Genome Sequencing Center for Infectious Disease"/>
            <person name="Earl A."/>
            <person name="Russ C."/>
            <person name="Gilmore M."/>
            <person name="Surin D."/>
            <person name="Walker B."/>
            <person name="Young S."/>
            <person name="Zeng Q."/>
            <person name="Gargeya S."/>
            <person name="Fitzgerald M."/>
            <person name="Haas B."/>
            <person name="Abouelleil A."/>
            <person name="Allen A.W."/>
            <person name="Alvarado L."/>
            <person name="Arachchi H.M."/>
            <person name="Berlin A.M."/>
            <person name="Chapman S.B."/>
            <person name="Gainer-Dewar J."/>
            <person name="Goldberg J."/>
            <person name="Griggs A."/>
            <person name="Gujja S."/>
            <person name="Hansen M."/>
            <person name="Howarth C."/>
            <person name="Imamovic A."/>
            <person name="Ireland A."/>
            <person name="Larimer J."/>
            <person name="McCowan C."/>
            <person name="Murphy C."/>
            <person name="Pearson M."/>
            <person name="Poon T.W."/>
            <person name="Priest M."/>
            <person name="Roberts A."/>
            <person name="Saif S."/>
            <person name="Shea T."/>
            <person name="Sisk P."/>
            <person name="Sykes S."/>
            <person name="Wortman J."/>
            <person name="Nusbaum C."/>
            <person name="Birren B."/>
        </authorList>
    </citation>
    <scope>NUCLEOTIDE SEQUENCE [LARGE SCALE GENOMIC DNA]</scope>
    <source>
        <strain evidence="6 8">ATCC 43197</strain>
    </source>
</reference>
<dbReference type="eggNOG" id="COG3711">
    <property type="taxonomic scope" value="Bacteria"/>
</dbReference>
<organism evidence="5 7">
    <name type="scientific">Enterococcus malodoratus ATCC 43197</name>
    <dbReference type="NCBI Taxonomy" id="1158601"/>
    <lineage>
        <taxon>Bacteria</taxon>
        <taxon>Bacillati</taxon>
        <taxon>Bacillota</taxon>
        <taxon>Bacilli</taxon>
        <taxon>Lactobacillales</taxon>
        <taxon>Enterococcaceae</taxon>
        <taxon>Enterococcus</taxon>
    </lineage>
</organism>
<gene>
    <name evidence="6" type="ORF">I585_03338</name>
    <name evidence="5" type="ORF">UAI_02082</name>
</gene>
<evidence type="ECO:0000313" key="6">
    <source>
        <dbReference type="EMBL" id="EOT64141.1"/>
    </source>
</evidence>
<dbReference type="PATRIC" id="fig|1158601.3.peg.2052"/>
<dbReference type="Pfam" id="PF08280">
    <property type="entry name" value="HTH_Mga"/>
    <property type="match status" value="1"/>
</dbReference>
<feature type="domain" description="Mga helix-turn-helix" evidence="3">
    <location>
        <begin position="88"/>
        <end position="164"/>
    </location>
</feature>
<evidence type="ECO:0000313" key="7">
    <source>
        <dbReference type="Proteomes" id="UP000013783"/>
    </source>
</evidence>
<keyword evidence="1" id="KW-0805">Transcription regulation</keyword>
<keyword evidence="8" id="KW-1185">Reference proteome</keyword>
<dbReference type="AlphaFoldDB" id="R2R1C0"/>
<dbReference type="PANTHER" id="PTHR30185:SF18">
    <property type="entry name" value="TRANSCRIPTIONAL REGULATOR MTLR"/>
    <property type="match status" value="1"/>
</dbReference>
<dbReference type="EMBL" id="ASWA01000004">
    <property type="protein sequence ID" value="EOT64141.1"/>
    <property type="molecule type" value="Genomic_DNA"/>
</dbReference>
<dbReference type="PANTHER" id="PTHR30185">
    <property type="entry name" value="CRYPTIC BETA-GLUCOSIDE BGL OPERON ANTITERMINATOR"/>
    <property type="match status" value="1"/>
</dbReference>
<dbReference type="InterPro" id="IPR007737">
    <property type="entry name" value="Mga_HTH"/>
</dbReference>
<sequence>MIKNVILRKLNLLFYIIRKEQTSLAELSERLEIPKRTVKEDLKRINELMEDEFLLTNFLVSSRHGVISIHPEYQQDAVKNAYALKLSLLKSQVIFNFCVLLITKVTISKDDLLNTLFISEAYLAKLTVQLSGFLKRYKIKILIDNDHYSLTGNELELRLFSYNLLQDSYQSLEWPYKDVTKAQIRENIPEEIIKFSHTISNTKRNSLYLLHQLLRSRYEHQRFLNLKSDPAIEEVIELMVSHYDGAYVLHAGGYGEIPEAYYRQELLYFNFVQHIFTSDSIPYREKVELGRLYSQSDTYFCRFSNELFQAFLSVSKYPISEDSAHLYRYYLVLFNTLFALLGDRFETFLDLYIPRSAFHLDTTNDYISSIRQKMKSLIDDPRQAAYASSLLYALSTSEKQTKIKLYLQMNKDFIATYVIKNRLKALFNSENIFVTDDYSAADIVVTDSLEESTTEDILIFYFDSLNNDEAWEHLLNLIRKLYMKKCSKPLLNETAKS</sequence>
<evidence type="ECO:0000259" key="3">
    <source>
        <dbReference type="Pfam" id="PF05043"/>
    </source>
</evidence>
<protein>
    <submittedName>
        <fullName evidence="5">Uncharacterized protein</fullName>
    </submittedName>
</protein>
<comment type="caution">
    <text evidence="5">The sequence shown here is derived from an EMBL/GenBank/DDBJ whole genome shotgun (WGS) entry which is preliminary data.</text>
</comment>
<dbReference type="STRING" id="71451.RV07_GL004310"/>
<reference evidence="5 7" key="1">
    <citation type="submission" date="2013-02" db="EMBL/GenBank/DDBJ databases">
        <title>The Genome Sequence of Enterococcus malodoratus ATCC_43197.</title>
        <authorList>
            <consortium name="The Broad Institute Genome Sequencing Platform"/>
            <consortium name="The Broad Institute Genome Sequencing Center for Infectious Disease"/>
            <person name="Earl A.M."/>
            <person name="Gilmore M.S."/>
            <person name="Lebreton F."/>
            <person name="Walker B."/>
            <person name="Young S.K."/>
            <person name="Zeng Q."/>
            <person name="Gargeya S."/>
            <person name="Fitzgerald M."/>
            <person name="Haas B."/>
            <person name="Abouelleil A."/>
            <person name="Alvarado L."/>
            <person name="Arachchi H.M."/>
            <person name="Berlin A.M."/>
            <person name="Chapman S.B."/>
            <person name="Dewar J."/>
            <person name="Goldberg J."/>
            <person name="Griggs A."/>
            <person name="Gujja S."/>
            <person name="Hansen M."/>
            <person name="Howarth C."/>
            <person name="Imamovic A."/>
            <person name="Larimer J."/>
            <person name="McCowan C."/>
            <person name="Murphy C."/>
            <person name="Neiman D."/>
            <person name="Pearson M."/>
            <person name="Priest M."/>
            <person name="Roberts A."/>
            <person name="Saif S."/>
            <person name="Shea T."/>
            <person name="Sisk P."/>
            <person name="Sykes S."/>
            <person name="Wortman J."/>
            <person name="Nusbaum C."/>
            <person name="Birren B."/>
        </authorList>
    </citation>
    <scope>NUCLEOTIDE SEQUENCE [LARGE SCALE GENOMIC DNA]</scope>
    <source>
        <strain evidence="5 7">ATCC 43197</strain>
    </source>
</reference>
<feature type="domain" description="M protein trans-acting positive regulator (MGA) HTH" evidence="4">
    <location>
        <begin position="6"/>
        <end position="54"/>
    </location>
</feature>
<dbReference type="Pfam" id="PF05043">
    <property type="entry name" value="Mga"/>
    <property type="match status" value="1"/>
</dbReference>
<accession>R2R1C0</accession>
<evidence type="ECO:0000313" key="8">
    <source>
        <dbReference type="Proteomes" id="UP000014148"/>
    </source>
</evidence>
<dbReference type="EMBL" id="AJAK01000015">
    <property type="protein sequence ID" value="EOH77445.1"/>
    <property type="molecule type" value="Genomic_DNA"/>
</dbReference>
<evidence type="ECO:0000256" key="1">
    <source>
        <dbReference type="ARBA" id="ARBA00023015"/>
    </source>
</evidence>